<accession>A0ABQ2CW14</accession>
<protein>
    <recommendedName>
        <fullName evidence="1">GGDEF domain-containing protein</fullName>
    </recommendedName>
</protein>
<name>A0ABQ2CW14_9DEIO</name>
<dbReference type="RefSeq" id="WP_189000982.1">
    <property type="nucleotide sequence ID" value="NZ_BMOD01000002.1"/>
</dbReference>
<dbReference type="InterPro" id="IPR029787">
    <property type="entry name" value="Nucleotide_cyclase"/>
</dbReference>
<gene>
    <name evidence="2" type="ORF">GCM10008938_10670</name>
</gene>
<evidence type="ECO:0000259" key="1">
    <source>
        <dbReference type="PROSITE" id="PS50887"/>
    </source>
</evidence>
<proteinExistence type="predicted"/>
<dbReference type="PROSITE" id="PS50887">
    <property type="entry name" value="GGDEF"/>
    <property type="match status" value="1"/>
</dbReference>
<dbReference type="InterPro" id="IPR043128">
    <property type="entry name" value="Rev_trsase/Diguanyl_cyclase"/>
</dbReference>
<reference evidence="3" key="1">
    <citation type="journal article" date="2019" name="Int. J. Syst. Evol. Microbiol.">
        <title>The Global Catalogue of Microorganisms (GCM) 10K type strain sequencing project: providing services to taxonomists for standard genome sequencing and annotation.</title>
        <authorList>
            <consortium name="The Broad Institute Genomics Platform"/>
            <consortium name="The Broad Institute Genome Sequencing Center for Infectious Disease"/>
            <person name="Wu L."/>
            <person name="Ma J."/>
        </authorList>
    </citation>
    <scope>NUCLEOTIDE SEQUENCE [LARGE SCALE GENOMIC DNA]</scope>
    <source>
        <strain evidence="3">JCM 14370</strain>
    </source>
</reference>
<dbReference type="SMART" id="SM00267">
    <property type="entry name" value="GGDEF"/>
    <property type="match status" value="1"/>
</dbReference>
<sequence>MMDDPEQMKPAEPHAAELIALIRDPASGAYSRELFAPRLIEETARATRELSALTLGLLEASDQGQLSAEQVRTVLDLLKQTLRASDVIFRFSDTEFLLMLPATIKLDGEMTCQRLIQTLRQDLPDTIRLNMGLVTYPEDVLQPEMLLEVLTARKQTALKSGPNTCISDSGF</sequence>
<dbReference type="Pfam" id="PF00990">
    <property type="entry name" value="GGDEF"/>
    <property type="match status" value="1"/>
</dbReference>
<keyword evidence="3" id="KW-1185">Reference proteome</keyword>
<feature type="domain" description="GGDEF" evidence="1">
    <location>
        <begin position="51"/>
        <end position="170"/>
    </location>
</feature>
<dbReference type="EMBL" id="BMOD01000002">
    <property type="protein sequence ID" value="GGJ26371.1"/>
    <property type="molecule type" value="Genomic_DNA"/>
</dbReference>
<organism evidence="2 3">
    <name type="scientific">Deinococcus roseus</name>
    <dbReference type="NCBI Taxonomy" id="392414"/>
    <lineage>
        <taxon>Bacteria</taxon>
        <taxon>Thermotogati</taxon>
        <taxon>Deinococcota</taxon>
        <taxon>Deinococci</taxon>
        <taxon>Deinococcales</taxon>
        <taxon>Deinococcaceae</taxon>
        <taxon>Deinococcus</taxon>
    </lineage>
</organism>
<dbReference type="Proteomes" id="UP000632222">
    <property type="component" value="Unassembled WGS sequence"/>
</dbReference>
<dbReference type="InterPro" id="IPR000160">
    <property type="entry name" value="GGDEF_dom"/>
</dbReference>
<dbReference type="Gene3D" id="3.30.70.270">
    <property type="match status" value="1"/>
</dbReference>
<evidence type="ECO:0000313" key="3">
    <source>
        <dbReference type="Proteomes" id="UP000632222"/>
    </source>
</evidence>
<evidence type="ECO:0000313" key="2">
    <source>
        <dbReference type="EMBL" id="GGJ26371.1"/>
    </source>
</evidence>
<comment type="caution">
    <text evidence="2">The sequence shown here is derived from an EMBL/GenBank/DDBJ whole genome shotgun (WGS) entry which is preliminary data.</text>
</comment>
<dbReference type="SUPFAM" id="SSF55073">
    <property type="entry name" value="Nucleotide cyclase"/>
    <property type="match status" value="1"/>
</dbReference>